<dbReference type="HOGENOM" id="CLU_2602677_0_0_9"/>
<proteinExistence type="predicted"/>
<organism evidence="2 3">
    <name type="scientific">Paenibacillus larvae subsp. larvae DSM 25430</name>
    <dbReference type="NCBI Taxonomy" id="697284"/>
    <lineage>
        <taxon>Bacteria</taxon>
        <taxon>Bacillati</taxon>
        <taxon>Bacillota</taxon>
        <taxon>Bacilli</taxon>
        <taxon>Bacillales</taxon>
        <taxon>Paenibacillaceae</taxon>
        <taxon>Paenibacillus</taxon>
    </lineage>
</organism>
<dbReference type="EMBL" id="CP003355">
    <property type="protein sequence ID" value="AHD04707.1"/>
    <property type="molecule type" value="Genomic_DNA"/>
</dbReference>
<feature type="transmembrane region" description="Helical" evidence="1">
    <location>
        <begin position="43"/>
        <end position="68"/>
    </location>
</feature>
<sequence>MVEMKEKCLLMWNYLVPVLGMIWIVMGMAWFIGWRVIFVGLKISIFIITVSMNMMFSILSITMALASFATGGVDHRRRV</sequence>
<dbReference type="PATRIC" id="fig|697284.3.peg.819"/>
<feature type="transmembrane region" description="Helical" evidence="1">
    <location>
        <begin position="12"/>
        <end position="37"/>
    </location>
</feature>
<accession>V9W6F4</accession>
<dbReference type="KEGG" id="plv:ERIC2_c08740"/>
<dbReference type="Proteomes" id="UP000029431">
    <property type="component" value="Chromosome"/>
</dbReference>
<evidence type="ECO:0000256" key="1">
    <source>
        <dbReference type="SAM" id="Phobius"/>
    </source>
</evidence>
<keyword evidence="1" id="KW-1133">Transmembrane helix</keyword>
<protein>
    <submittedName>
        <fullName evidence="2">Uncharacterized protein</fullName>
    </submittedName>
</protein>
<evidence type="ECO:0000313" key="3">
    <source>
        <dbReference type="Proteomes" id="UP000029431"/>
    </source>
</evidence>
<keyword evidence="1" id="KW-0472">Membrane</keyword>
<dbReference type="AlphaFoldDB" id="V9W6F4"/>
<name>V9W6F4_9BACL</name>
<keyword evidence="3" id="KW-1185">Reference proteome</keyword>
<gene>
    <name evidence="2" type="ORF">ERIC2_c08740</name>
</gene>
<evidence type="ECO:0000313" key="2">
    <source>
        <dbReference type="EMBL" id="AHD04707.1"/>
    </source>
</evidence>
<reference evidence="2 3" key="1">
    <citation type="journal article" date="2014" name="PLoS ONE">
        <title>How to Kill the Honey Bee Larva: Genomic Potential and Virulence Mechanisms of Paenibacillus larvae.</title>
        <authorList>
            <person name="Djukic M."/>
            <person name="Brzuszkiewicz E."/>
            <person name="Funfhaus A."/>
            <person name="Voss J."/>
            <person name="Gollnow K."/>
            <person name="Poppinga L."/>
            <person name="Liesegang H."/>
            <person name="Garcia-Gonzalez E."/>
            <person name="Genersch E."/>
            <person name="Daniel R."/>
        </authorList>
    </citation>
    <scope>NUCLEOTIDE SEQUENCE [LARGE SCALE GENOMIC DNA]</scope>
    <source>
        <strain evidence="2 3">DSM 25430</strain>
    </source>
</reference>
<keyword evidence="1" id="KW-0812">Transmembrane</keyword>